<protein>
    <submittedName>
        <fullName evidence="3">2-hydroxycyclohexanecarboxyl-CoA dehydrogenase</fullName>
        <ecNumber evidence="3">1.1.1.-</ecNumber>
    </submittedName>
</protein>
<dbReference type="PRINTS" id="PR00080">
    <property type="entry name" value="SDRFAMILY"/>
</dbReference>
<dbReference type="FunFam" id="3.40.50.720:FF:000173">
    <property type="entry name" value="3-oxoacyl-[acyl-carrier protein] reductase"/>
    <property type="match status" value="1"/>
</dbReference>
<reference evidence="3 4" key="1">
    <citation type="submission" date="2020-07" db="EMBL/GenBank/DDBJ databases">
        <title>Sequencing the genomes of 1000 actinobacteria strains.</title>
        <authorList>
            <person name="Klenk H.-P."/>
        </authorList>
    </citation>
    <scope>NUCLEOTIDE SEQUENCE [LARGE SCALE GENOMIC DNA]</scope>
    <source>
        <strain evidence="3 4">DSM 26487</strain>
    </source>
</reference>
<sequence length="221" mass="23169">MDRDEAPARIVASELDAFGVATTVVVADISDNAAVTSGTAKVEAALGPIDILINNAGWDSLRPFLDNDEAHRDLIIDINLKGMINVTHAVLTRMVSRRHGRIVTISSDAGRVGSSGQAVYSACKAGTIALTKSIAREVARHGITLNVVAPGPTRTNMMAEALEGDDAAAKHILERMTKAVPMRRMGEPEDVAGIAVFLASDEASFITGQVISVSGGLTMHG</sequence>
<evidence type="ECO:0000313" key="3">
    <source>
        <dbReference type="EMBL" id="NYI76751.1"/>
    </source>
</evidence>
<dbReference type="Pfam" id="PF13561">
    <property type="entry name" value="adh_short_C2"/>
    <property type="match status" value="1"/>
</dbReference>
<dbReference type="InterPro" id="IPR036291">
    <property type="entry name" value="NAD(P)-bd_dom_sf"/>
</dbReference>
<keyword evidence="4" id="KW-1185">Reference proteome</keyword>
<comment type="similarity">
    <text evidence="1">Belongs to the short-chain dehydrogenases/reductases (SDR) family.</text>
</comment>
<dbReference type="Proteomes" id="UP000564496">
    <property type="component" value="Unassembled WGS sequence"/>
</dbReference>
<name>A0A7Z0DJH1_9ACTN</name>
<dbReference type="SUPFAM" id="SSF51735">
    <property type="entry name" value="NAD(P)-binding Rossmann-fold domains"/>
    <property type="match status" value="1"/>
</dbReference>
<dbReference type="EC" id="1.1.1.-" evidence="3"/>
<evidence type="ECO:0000256" key="2">
    <source>
        <dbReference type="ARBA" id="ARBA00023002"/>
    </source>
</evidence>
<proteinExistence type="inferred from homology"/>
<dbReference type="Gene3D" id="3.40.50.720">
    <property type="entry name" value="NAD(P)-binding Rossmann-like Domain"/>
    <property type="match status" value="1"/>
</dbReference>
<dbReference type="InterPro" id="IPR002347">
    <property type="entry name" value="SDR_fam"/>
</dbReference>
<evidence type="ECO:0000313" key="4">
    <source>
        <dbReference type="Proteomes" id="UP000564496"/>
    </source>
</evidence>
<comment type="caution">
    <text evidence="3">The sequence shown here is derived from an EMBL/GenBank/DDBJ whole genome shotgun (WGS) entry which is preliminary data.</text>
</comment>
<dbReference type="PRINTS" id="PR00081">
    <property type="entry name" value="GDHRDH"/>
</dbReference>
<accession>A0A7Z0DJH1</accession>
<evidence type="ECO:0000256" key="1">
    <source>
        <dbReference type="ARBA" id="ARBA00006484"/>
    </source>
</evidence>
<dbReference type="GO" id="GO:0016616">
    <property type="term" value="F:oxidoreductase activity, acting on the CH-OH group of donors, NAD or NADP as acceptor"/>
    <property type="evidence" value="ECO:0007669"/>
    <property type="project" value="TreeGrafter"/>
</dbReference>
<dbReference type="AlphaFoldDB" id="A0A7Z0DJH1"/>
<gene>
    <name evidence="3" type="ORF">BJ988_001399</name>
</gene>
<keyword evidence="2 3" id="KW-0560">Oxidoreductase</keyword>
<dbReference type="PANTHER" id="PTHR42760">
    <property type="entry name" value="SHORT-CHAIN DEHYDROGENASES/REDUCTASES FAMILY MEMBER"/>
    <property type="match status" value="1"/>
</dbReference>
<organism evidence="3 4">
    <name type="scientific">Nocardioides panzhihuensis</name>
    <dbReference type="NCBI Taxonomy" id="860243"/>
    <lineage>
        <taxon>Bacteria</taxon>
        <taxon>Bacillati</taxon>
        <taxon>Actinomycetota</taxon>
        <taxon>Actinomycetes</taxon>
        <taxon>Propionibacteriales</taxon>
        <taxon>Nocardioidaceae</taxon>
        <taxon>Nocardioides</taxon>
    </lineage>
</organism>
<dbReference type="PROSITE" id="PS00061">
    <property type="entry name" value="ADH_SHORT"/>
    <property type="match status" value="1"/>
</dbReference>
<dbReference type="EMBL" id="JACBZR010000001">
    <property type="protein sequence ID" value="NYI76751.1"/>
    <property type="molecule type" value="Genomic_DNA"/>
</dbReference>
<dbReference type="PANTHER" id="PTHR42760:SF133">
    <property type="entry name" value="3-OXOACYL-[ACYL-CARRIER-PROTEIN] REDUCTASE"/>
    <property type="match status" value="1"/>
</dbReference>
<dbReference type="InterPro" id="IPR020904">
    <property type="entry name" value="Sc_DH/Rdtase_CS"/>
</dbReference>